<proteinExistence type="predicted"/>
<organism evidence="1 2">
    <name type="scientific">Plasmopara halstedii</name>
    <name type="common">Downy mildew of sunflower</name>
    <dbReference type="NCBI Taxonomy" id="4781"/>
    <lineage>
        <taxon>Eukaryota</taxon>
        <taxon>Sar</taxon>
        <taxon>Stramenopiles</taxon>
        <taxon>Oomycota</taxon>
        <taxon>Peronosporomycetes</taxon>
        <taxon>Peronosporales</taxon>
        <taxon>Peronosporaceae</taxon>
        <taxon>Plasmopara</taxon>
    </lineage>
</organism>
<reference evidence="2" key="1">
    <citation type="submission" date="2014-09" db="EMBL/GenBank/DDBJ databases">
        <authorList>
            <person name="Sharma Rahul"/>
            <person name="Thines Marco"/>
        </authorList>
    </citation>
    <scope>NUCLEOTIDE SEQUENCE [LARGE SCALE GENOMIC DNA]</scope>
</reference>
<name>A0A0P1ATA1_PLAHL</name>
<dbReference type="GeneID" id="36396847"/>
<evidence type="ECO:0000313" key="2">
    <source>
        <dbReference type="Proteomes" id="UP000054928"/>
    </source>
</evidence>
<evidence type="ECO:0000313" key="1">
    <source>
        <dbReference type="EMBL" id="CEG45501.1"/>
    </source>
</evidence>
<accession>A0A0P1ATA1</accession>
<dbReference type="AlphaFoldDB" id="A0A0P1ATA1"/>
<dbReference type="Proteomes" id="UP000054928">
    <property type="component" value="Unassembled WGS sequence"/>
</dbReference>
<keyword evidence="2" id="KW-1185">Reference proteome</keyword>
<protein>
    <submittedName>
        <fullName evidence="1">Uncharacterized protein</fullName>
    </submittedName>
</protein>
<dbReference type="RefSeq" id="XP_024581870.1">
    <property type="nucleotide sequence ID" value="XM_024716253.1"/>
</dbReference>
<sequence>MQAAKCGQENRRSSFLDYCCYHCGVIGGKRVNVTDCRIRIDDFRVKSIHSLGTARFKSLMACMHALLLHNAVICVSVTAKELR</sequence>
<dbReference type="EMBL" id="CCYD01001583">
    <property type="protein sequence ID" value="CEG45501.1"/>
    <property type="molecule type" value="Genomic_DNA"/>
</dbReference>